<reference evidence="2 3" key="1">
    <citation type="submission" date="2021-10" db="EMBL/GenBank/DDBJ databases">
        <title>Anaerobic single-cell dispensing facilitates the cultivation of human gut bacteria.</title>
        <authorList>
            <person name="Afrizal A."/>
        </authorList>
    </citation>
    <scope>NUCLEOTIDE SEQUENCE [LARGE SCALE GENOMIC DNA]</scope>
    <source>
        <strain evidence="2 3">CLA-AA-H246</strain>
    </source>
</reference>
<dbReference type="InterPro" id="IPR001173">
    <property type="entry name" value="Glyco_trans_2-like"/>
</dbReference>
<evidence type="ECO:0000259" key="1">
    <source>
        <dbReference type="Pfam" id="PF00535"/>
    </source>
</evidence>
<dbReference type="SUPFAM" id="SSF53448">
    <property type="entry name" value="Nucleotide-diphospho-sugar transferases"/>
    <property type="match status" value="1"/>
</dbReference>
<organism evidence="2 3">
    <name type="scientific">Hominisplanchenecus faecis</name>
    <dbReference type="NCBI Taxonomy" id="2885351"/>
    <lineage>
        <taxon>Bacteria</taxon>
        <taxon>Bacillati</taxon>
        <taxon>Bacillota</taxon>
        <taxon>Clostridia</taxon>
        <taxon>Lachnospirales</taxon>
        <taxon>Lachnospiraceae</taxon>
        <taxon>Hominisplanchenecus</taxon>
    </lineage>
</organism>
<proteinExistence type="predicted"/>
<comment type="caution">
    <text evidence="2">The sequence shown here is derived from an EMBL/GenBank/DDBJ whole genome shotgun (WGS) entry which is preliminary data.</text>
</comment>
<dbReference type="CDD" id="cd00761">
    <property type="entry name" value="Glyco_tranf_GTA_type"/>
    <property type="match status" value="1"/>
</dbReference>
<dbReference type="EMBL" id="JAJEQE010000009">
    <property type="protein sequence ID" value="MCC2148540.1"/>
    <property type="molecule type" value="Genomic_DNA"/>
</dbReference>
<dbReference type="RefSeq" id="WP_248834949.1">
    <property type="nucleotide sequence ID" value="NZ_JAJEQE010000009.1"/>
</dbReference>
<accession>A0ABS8ETL5</accession>
<gene>
    <name evidence="2" type="ORF">LKD42_04620</name>
</gene>
<name>A0ABS8ETL5_9FIRM</name>
<dbReference type="PANTHER" id="PTHR22916">
    <property type="entry name" value="GLYCOSYLTRANSFERASE"/>
    <property type="match status" value="1"/>
</dbReference>
<sequence>MPDIKISIIVPVYNSEKYLPETAQSILKQSFSDFELILVDDGSKDGSGKICDQLAAKDTRVKVIHKTNGGICSARNAGLKMAAGEYIAFCDNDDIYLPELLEDNYALAKKYDADVVRYSRSYRTVKDGKVIAEEKTSFKAGVYSSSQFAANFDQINKAGEGIWAGIYRRTFLQKNQIDFDETMKFGYEDLDFITKIYLCSPSVVLNPKTYYVWIMRYAHSTSGKTDINNITSLMKCLENKSRLVTQTGIETQIPAFWVEELSRRIYTIVRYVSPKKVKMPFGKRIELLKYFRTAAVFQQPTDKKRTEALKKQSKPGWLIWYLFDKKHYWLLYFLVTGKQRLSEK</sequence>
<feature type="domain" description="Glycosyltransferase 2-like" evidence="1">
    <location>
        <begin position="7"/>
        <end position="130"/>
    </location>
</feature>
<keyword evidence="3" id="KW-1185">Reference proteome</keyword>
<dbReference type="Gene3D" id="3.90.550.10">
    <property type="entry name" value="Spore Coat Polysaccharide Biosynthesis Protein SpsA, Chain A"/>
    <property type="match status" value="1"/>
</dbReference>
<evidence type="ECO:0000313" key="3">
    <source>
        <dbReference type="Proteomes" id="UP001299235"/>
    </source>
</evidence>
<dbReference type="PANTHER" id="PTHR22916:SF3">
    <property type="entry name" value="UDP-GLCNAC:BETAGAL BETA-1,3-N-ACETYLGLUCOSAMINYLTRANSFERASE-LIKE PROTEIN 1"/>
    <property type="match status" value="1"/>
</dbReference>
<dbReference type="Pfam" id="PF00535">
    <property type="entry name" value="Glycos_transf_2"/>
    <property type="match status" value="1"/>
</dbReference>
<dbReference type="InterPro" id="IPR029044">
    <property type="entry name" value="Nucleotide-diphossugar_trans"/>
</dbReference>
<protein>
    <submittedName>
        <fullName evidence="2">Glycosyltransferase</fullName>
    </submittedName>
</protein>
<dbReference type="Proteomes" id="UP001299235">
    <property type="component" value="Unassembled WGS sequence"/>
</dbReference>
<evidence type="ECO:0000313" key="2">
    <source>
        <dbReference type="EMBL" id="MCC2148540.1"/>
    </source>
</evidence>